<comment type="caution">
    <text evidence="3">The sequence shown here is derived from an EMBL/GenBank/DDBJ whole genome shotgun (WGS) entry which is preliminary data.</text>
</comment>
<protein>
    <recommendedName>
        <fullName evidence="2">DUF6598 domain-containing protein</fullName>
    </recommendedName>
</protein>
<evidence type="ECO:0000313" key="3">
    <source>
        <dbReference type="EMBL" id="KAF8727107.1"/>
    </source>
</evidence>
<feature type="domain" description="DUF6598" evidence="2">
    <location>
        <begin position="52"/>
        <end position="229"/>
    </location>
</feature>
<feature type="chain" id="PRO_5032289348" description="DUF6598 domain-containing protein" evidence="1">
    <location>
        <begin position="23"/>
        <end position="233"/>
    </location>
</feature>
<proteinExistence type="predicted"/>
<dbReference type="InterPro" id="IPR046533">
    <property type="entry name" value="DUF6598"/>
</dbReference>
<gene>
    <name evidence="3" type="ORF">HU200_019613</name>
</gene>
<dbReference type="Pfam" id="PF20241">
    <property type="entry name" value="DUF6598"/>
    <property type="match status" value="1"/>
</dbReference>
<name>A0A835KD99_9POAL</name>
<evidence type="ECO:0000259" key="2">
    <source>
        <dbReference type="Pfam" id="PF20241"/>
    </source>
</evidence>
<feature type="signal peptide" evidence="1">
    <location>
        <begin position="1"/>
        <end position="22"/>
    </location>
</feature>
<evidence type="ECO:0000256" key="1">
    <source>
        <dbReference type="SAM" id="SignalP"/>
    </source>
</evidence>
<reference evidence="3" key="1">
    <citation type="submission" date="2020-07" db="EMBL/GenBank/DDBJ databases">
        <title>Genome sequence and genetic diversity analysis of an under-domesticated orphan crop, white fonio (Digitaria exilis).</title>
        <authorList>
            <person name="Bennetzen J.L."/>
            <person name="Chen S."/>
            <person name="Ma X."/>
            <person name="Wang X."/>
            <person name="Yssel A.E.J."/>
            <person name="Chaluvadi S.R."/>
            <person name="Johnson M."/>
            <person name="Gangashetty P."/>
            <person name="Hamidou F."/>
            <person name="Sanogo M.D."/>
            <person name="Zwaenepoel A."/>
            <person name="Wallace J."/>
            <person name="Van De Peer Y."/>
            <person name="Van Deynze A."/>
        </authorList>
    </citation>
    <scope>NUCLEOTIDE SEQUENCE</scope>
    <source>
        <tissue evidence="3">Leaves</tissue>
    </source>
</reference>
<sequence>MFTVMLPCVIPWTVCVTTSSVAKGTIVRHSPRRRTHSWNLQALAAVSCSWMSPIFEIDLKVKGEGSSTSQDKVLCLDYFGYNNIAYHATCSYAKTKEVSTENCKMEFRFAHVKRSVEATISARIISGSGSFIARFTAHTTSITGEDVVLLDSQGREVAVAEDGEIELRRRVVVVAEQCELILCTETMPLGGGDAAENTSFLRKIPFYARSALRSRVYFDIGSIRIQIVVAWSL</sequence>
<dbReference type="PANTHER" id="PTHR33065:SF131">
    <property type="entry name" value="EXPRESSED PROTEIN"/>
    <property type="match status" value="1"/>
</dbReference>
<keyword evidence="1" id="KW-0732">Signal</keyword>
<dbReference type="PANTHER" id="PTHR33065">
    <property type="entry name" value="OS07G0486400 PROTEIN"/>
    <property type="match status" value="1"/>
</dbReference>
<organism evidence="3 4">
    <name type="scientific">Digitaria exilis</name>
    <dbReference type="NCBI Taxonomy" id="1010633"/>
    <lineage>
        <taxon>Eukaryota</taxon>
        <taxon>Viridiplantae</taxon>
        <taxon>Streptophyta</taxon>
        <taxon>Embryophyta</taxon>
        <taxon>Tracheophyta</taxon>
        <taxon>Spermatophyta</taxon>
        <taxon>Magnoliopsida</taxon>
        <taxon>Liliopsida</taxon>
        <taxon>Poales</taxon>
        <taxon>Poaceae</taxon>
        <taxon>PACMAD clade</taxon>
        <taxon>Panicoideae</taxon>
        <taxon>Panicodae</taxon>
        <taxon>Paniceae</taxon>
        <taxon>Anthephorinae</taxon>
        <taxon>Digitaria</taxon>
    </lineage>
</organism>
<dbReference type="Proteomes" id="UP000636709">
    <property type="component" value="Unassembled WGS sequence"/>
</dbReference>
<dbReference type="OrthoDB" id="678692at2759"/>
<accession>A0A835KD99</accession>
<dbReference type="EMBL" id="JACEFO010001646">
    <property type="protein sequence ID" value="KAF8727107.1"/>
    <property type="molecule type" value="Genomic_DNA"/>
</dbReference>
<dbReference type="AlphaFoldDB" id="A0A835KD99"/>
<keyword evidence="4" id="KW-1185">Reference proteome</keyword>
<evidence type="ECO:0000313" key="4">
    <source>
        <dbReference type="Proteomes" id="UP000636709"/>
    </source>
</evidence>